<evidence type="ECO:0000256" key="1">
    <source>
        <dbReference type="ARBA" id="ARBA00009437"/>
    </source>
</evidence>
<proteinExistence type="inferred from homology"/>
<dbReference type="PANTHER" id="PTHR30537">
    <property type="entry name" value="HTH-TYPE TRANSCRIPTIONAL REGULATOR"/>
    <property type="match status" value="1"/>
</dbReference>
<dbReference type="GO" id="GO:0043565">
    <property type="term" value="F:sequence-specific DNA binding"/>
    <property type="evidence" value="ECO:0007669"/>
    <property type="project" value="TreeGrafter"/>
</dbReference>
<keyword evidence="4" id="KW-0804">Transcription</keyword>
<dbReference type="InterPro" id="IPR000847">
    <property type="entry name" value="LysR_HTH_N"/>
</dbReference>
<dbReference type="Proteomes" id="UP000071979">
    <property type="component" value="Unassembled WGS sequence"/>
</dbReference>
<evidence type="ECO:0000256" key="3">
    <source>
        <dbReference type="ARBA" id="ARBA00023125"/>
    </source>
</evidence>
<gene>
    <name evidence="6" type="ORF">SA3R_12545</name>
</gene>
<evidence type="ECO:0000259" key="5">
    <source>
        <dbReference type="PROSITE" id="PS50931"/>
    </source>
</evidence>
<dbReference type="GO" id="GO:0006351">
    <property type="term" value="P:DNA-templated transcription"/>
    <property type="evidence" value="ECO:0007669"/>
    <property type="project" value="TreeGrafter"/>
</dbReference>
<accession>A0A8E1RYJ3</accession>
<organism evidence="6 7">
    <name type="scientific">Pantoea dispersa</name>
    <dbReference type="NCBI Taxonomy" id="59814"/>
    <lineage>
        <taxon>Bacteria</taxon>
        <taxon>Pseudomonadati</taxon>
        <taxon>Pseudomonadota</taxon>
        <taxon>Gammaproteobacteria</taxon>
        <taxon>Enterobacterales</taxon>
        <taxon>Erwiniaceae</taxon>
        <taxon>Pantoea</taxon>
    </lineage>
</organism>
<dbReference type="InterPro" id="IPR005119">
    <property type="entry name" value="LysR_subst-bd"/>
</dbReference>
<reference evidence="6 7" key="1">
    <citation type="journal article" date="2016" name="Front. Microbiol.">
        <title>Genomic Resource of Rice Seed Associated Bacteria.</title>
        <authorList>
            <person name="Midha S."/>
            <person name="Bansal K."/>
            <person name="Sharma S."/>
            <person name="Kumar N."/>
            <person name="Patil P.P."/>
            <person name="Chaudhry V."/>
            <person name="Patil P.B."/>
        </authorList>
    </citation>
    <scope>NUCLEOTIDE SEQUENCE [LARGE SCALE GENOMIC DNA]</scope>
    <source>
        <strain evidence="6 7">SA3</strain>
    </source>
</reference>
<dbReference type="SUPFAM" id="SSF53850">
    <property type="entry name" value="Periplasmic binding protein-like II"/>
    <property type="match status" value="1"/>
</dbReference>
<comment type="similarity">
    <text evidence="1">Belongs to the LysR transcriptional regulatory family.</text>
</comment>
<dbReference type="InterPro" id="IPR036390">
    <property type="entry name" value="WH_DNA-bd_sf"/>
</dbReference>
<keyword evidence="3" id="KW-0238">DNA-binding</keyword>
<dbReference type="Gene3D" id="3.40.190.10">
    <property type="entry name" value="Periplasmic binding protein-like II"/>
    <property type="match status" value="2"/>
</dbReference>
<dbReference type="AlphaFoldDB" id="A0A8E1RYJ3"/>
<dbReference type="RefSeq" id="WP_058775314.1">
    <property type="nucleotide sequence ID" value="NZ_LDSD01000004.1"/>
</dbReference>
<evidence type="ECO:0000313" key="7">
    <source>
        <dbReference type="Proteomes" id="UP000071979"/>
    </source>
</evidence>
<dbReference type="EMBL" id="LDSE01000022">
    <property type="protein sequence ID" value="KTS67494.1"/>
    <property type="molecule type" value="Genomic_DNA"/>
</dbReference>
<evidence type="ECO:0000256" key="4">
    <source>
        <dbReference type="ARBA" id="ARBA00023163"/>
    </source>
</evidence>
<evidence type="ECO:0000256" key="2">
    <source>
        <dbReference type="ARBA" id="ARBA00023015"/>
    </source>
</evidence>
<evidence type="ECO:0000313" key="6">
    <source>
        <dbReference type="EMBL" id="KTS67494.1"/>
    </source>
</evidence>
<comment type="caution">
    <text evidence="6">The sequence shown here is derived from an EMBL/GenBank/DDBJ whole genome shotgun (WGS) entry which is preliminary data.</text>
</comment>
<keyword evidence="2" id="KW-0805">Transcription regulation</keyword>
<dbReference type="GO" id="GO:0003700">
    <property type="term" value="F:DNA-binding transcription factor activity"/>
    <property type="evidence" value="ECO:0007669"/>
    <property type="project" value="InterPro"/>
</dbReference>
<protein>
    <submittedName>
        <fullName evidence="6">LysR family transcriptional regulator</fullName>
    </submittedName>
</protein>
<dbReference type="Pfam" id="PF00126">
    <property type="entry name" value="HTH_1"/>
    <property type="match status" value="1"/>
</dbReference>
<dbReference type="InterPro" id="IPR036388">
    <property type="entry name" value="WH-like_DNA-bd_sf"/>
</dbReference>
<dbReference type="PROSITE" id="PS50931">
    <property type="entry name" value="HTH_LYSR"/>
    <property type="match status" value="1"/>
</dbReference>
<dbReference type="Pfam" id="PF03466">
    <property type="entry name" value="LysR_substrate"/>
    <property type="match status" value="1"/>
</dbReference>
<feature type="domain" description="HTH lysR-type" evidence="5">
    <location>
        <begin position="7"/>
        <end position="64"/>
    </location>
</feature>
<dbReference type="SUPFAM" id="SSF46785">
    <property type="entry name" value="Winged helix' DNA-binding domain"/>
    <property type="match status" value="1"/>
</dbReference>
<sequence>MKKRNLPPLNALRLFETAAHANSLSDAAEELGMTHGAVSRQIKLLEAWLGQPLFERQGQRSVAAEHARAFAAEISTAFDIISDAAVRFGKTPNTRTIRVNAQTTFAMHWLIPRLPAFHRQYPDIEISVSTSNSSEVKGLSGFDVLIRRDALNKPEWRYFEKKALFEEKLTLIAAPKLLATKALNTPADLATHVVVLSSTRSGEWERWMKQAGVGEVRPERFQRFEHNYISLQAIIDGVGVGIGGIQMLGHDLQGNRLVTPLAVEAKGSRYVALIAPDVDKSSSLNRFVAWLEREASA</sequence>
<dbReference type="InterPro" id="IPR058163">
    <property type="entry name" value="LysR-type_TF_proteobact-type"/>
</dbReference>
<dbReference type="PRINTS" id="PR00039">
    <property type="entry name" value="HTHLYSR"/>
</dbReference>
<dbReference type="PANTHER" id="PTHR30537:SF74">
    <property type="entry name" value="HTH-TYPE TRANSCRIPTIONAL REGULATOR TRPI"/>
    <property type="match status" value="1"/>
</dbReference>
<name>A0A8E1RYJ3_9GAMM</name>
<dbReference type="Gene3D" id="1.10.10.10">
    <property type="entry name" value="Winged helix-like DNA-binding domain superfamily/Winged helix DNA-binding domain"/>
    <property type="match status" value="1"/>
</dbReference>